<dbReference type="PANTHER" id="PTHR44858:SF1">
    <property type="entry name" value="UDP-N-ACETYLGLUCOSAMINE--PEPTIDE N-ACETYLGLUCOSAMINYLTRANSFERASE SPINDLY-RELATED"/>
    <property type="match status" value="1"/>
</dbReference>
<feature type="repeat" description="TPR" evidence="3">
    <location>
        <begin position="262"/>
        <end position="295"/>
    </location>
</feature>
<accession>A0A1I0S985</accession>
<evidence type="ECO:0000256" key="4">
    <source>
        <dbReference type="SAM" id="SignalP"/>
    </source>
</evidence>
<feature type="chain" id="PRO_5011526233" evidence="4">
    <location>
        <begin position="27"/>
        <end position="617"/>
    </location>
</feature>
<feature type="repeat" description="TPR" evidence="3">
    <location>
        <begin position="365"/>
        <end position="398"/>
    </location>
</feature>
<dbReference type="OrthoDB" id="6058208at2"/>
<evidence type="ECO:0000313" key="5">
    <source>
        <dbReference type="EMBL" id="SEW52721.1"/>
    </source>
</evidence>
<feature type="repeat" description="TPR" evidence="3">
    <location>
        <begin position="228"/>
        <end position="261"/>
    </location>
</feature>
<dbReference type="Pfam" id="PF13414">
    <property type="entry name" value="TPR_11"/>
    <property type="match status" value="3"/>
</dbReference>
<dbReference type="SUPFAM" id="SSF48452">
    <property type="entry name" value="TPR-like"/>
    <property type="match status" value="2"/>
</dbReference>
<organism evidence="5 6">
    <name type="scientific">Chitinophaga arvensicola</name>
    <dbReference type="NCBI Taxonomy" id="29529"/>
    <lineage>
        <taxon>Bacteria</taxon>
        <taxon>Pseudomonadati</taxon>
        <taxon>Bacteroidota</taxon>
        <taxon>Chitinophagia</taxon>
        <taxon>Chitinophagales</taxon>
        <taxon>Chitinophagaceae</taxon>
        <taxon>Chitinophaga</taxon>
    </lineage>
</organism>
<name>A0A1I0S985_9BACT</name>
<dbReference type="PANTHER" id="PTHR44858">
    <property type="entry name" value="TETRATRICOPEPTIDE REPEAT PROTEIN 6"/>
    <property type="match status" value="1"/>
</dbReference>
<evidence type="ECO:0000313" key="6">
    <source>
        <dbReference type="Proteomes" id="UP000199310"/>
    </source>
</evidence>
<dbReference type="SMART" id="SM00028">
    <property type="entry name" value="TPR"/>
    <property type="match status" value="8"/>
</dbReference>
<feature type="repeat" description="TPR" evidence="3">
    <location>
        <begin position="296"/>
        <end position="329"/>
    </location>
</feature>
<dbReference type="EMBL" id="FOJG01000002">
    <property type="protein sequence ID" value="SEW52721.1"/>
    <property type="molecule type" value="Genomic_DNA"/>
</dbReference>
<keyword evidence="2 3" id="KW-0802">TPR repeat</keyword>
<gene>
    <name evidence="5" type="ORF">SAMN04488122_5059</name>
</gene>
<evidence type="ECO:0000256" key="1">
    <source>
        <dbReference type="ARBA" id="ARBA00022737"/>
    </source>
</evidence>
<reference evidence="6" key="1">
    <citation type="submission" date="2016-10" db="EMBL/GenBank/DDBJ databases">
        <authorList>
            <person name="Varghese N."/>
            <person name="Submissions S."/>
        </authorList>
    </citation>
    <scope>NUCLEOTIDE SEQUENCE [LARGE SCALE GENOMIC DNA]</scope>
    <source>
        <strain evidence="6">DSM 3695</strain>
    </source>
</reference>
<dbReference type="RefSeq" id="WP_143059267.1">
    <property type="nucleotide sequence ID" value="NZ_FOJG01000002.1"/>
</dbReference>
<dbReference type="SUPFAM" id="SSF117074">
    <property type="entry name" value="Hypothetical protein PA1324"/>
    <property type="match status" value="1"/>
</dbReference>
<keyword evidence="6" id="KW-1185">Reference proteome</keyword>
<dbReference type="Proteomes" id="UP000199310">
    <property type="component" value="Unassembled WGS sequence"/>
</dbReference>
<keyword evidence="4" id="KW-0732">Signal</keyword>
<sequence>MKRIVNLFSILITTSCFTLSASGQHATSENAASLFMEAQFAKAKSLSGEAMQADRKDALAYAIHARTLMVDNDLSTAQVELLEAIRLSPGNGVYYAFQAACYQFQNNPAQAAKINEKALQLLASPKTALEYYARGIVEESMKKEDAALADYSKSIELNSRLALSYVKRGKIYAKRKLDDIGEYSKAIAINPAYGGAYFTRANSYYDKQQYDPAIADYSKVILLDPKDVDAYFNRGVMYKKKGMYDPALADYARVIELSPKDASIYGNRGNIYLLTEKPDQAFNDYSKAIELDPNSALYRVSRASVYLRWEQWDAAFNDYNKAIQLDPKNADAYLERGNIYLNQKQQPELAFADFNKVVEINPNYSNGYLNMGVVHHNKQQYAQAITDYTKAIETDPANQLAYFNRADAYESIGNIKQANIDRKKYADLGGKLQASGGKTRQEIFPQGTFDAKLAEAALGRGLSRIIGKACTKRDGLIFPAAGVKVMLFPVTPYLEEWYALRDKKESKKTGVYMSTEANKYAIEAITNSDGRFSFEGLKPGKYFIQLIHSFNQLKTAKVYTGSYTAQNGPVMQTTNYYYNQDYTVAREQRLERFVEIKEDGDTRKVTMANGLIKLCDF</sequence>
<dbReference type="InterPro" id="IPR050498">
    <property type="entry name" value="Ycf3"/>
</dbReference>
<feature type="repeat" description="TPR" evidence="3">
    <location>
        <begin position="194"/>
        <end position="227"/>
    </location>
</feature>
<dbReference type="Pfam" id="PF00515">
    <property type="entry name" value="TPR_1"/>
    <property type="match status" value="1"/>
</dbReference>
<proteinExistence type="predicted"/>
<dbReference type="InterPro" id="IPR019734">
    <property type="entry name" value="TPR_rpt"/>
</dbReference>
<dbReference type="PROSITE" id="PS51257">
    <property type="entry name" value="PROKAR_LIPOPROTEIN"/>
    <property type="match status" value="1"/>
</dbReference>
<dbReference type="PROSITE" id="PS50293">
    <property type="entry name" value="TPR_REGION"/>
    <property type="match status" value="3"/>
</dbReference>
<protein>
    <submittedName>
        <fullName evidence="5">Tfp pilus assembly protein PilF</fullName>
    </submittedName>
</protein>
<evidence type="ECO:0000256" key="3">
    <source>
        <dbReference type="PROSITE-ProRule" id="PRU00339"/>
    </source>
</evidence>
<dbReference type="InterPro" id="IPR011990">
    <property type="entry name" value="TPR-like_helical_dom_sf"/>
</dbReference>
<dbReference type="Gene3D" id="1.25.40.10">
    <property type="entry name" value="Tetratricopeptide repeat domain"/>
    <property type="match status" value="5"/>
</dbReference>
<feature type="signal peptide" evidence="4">
    <location>
        <begin position="1"/>
        <end position="26"/>
    </location>
</feature>
<dbReference type="PROSITE" id="PS50005">
    <property type="entry name" value="TPR"/>
    <property type="match status" value="5"/>
</dbReference>
<keyword evidence="1" id="KW-0677">Repeat</keyword>
<dbReference type="STRING" id="29529.SAMN04488122_5059"/>
<evidence type="ECO:0000256" key="2">
    <source>
        <dbReference type="ARBA" id="ARBA00022803"/>
    </source>
</evidence>
<dbReference type="AlphaFoldDB" id="A0A1I0S985"/>